<protein>
    <submittedName>
        <fullName evidence="1">Uncharacterized protein</fullName>
    </submittedName>
</protein>
<name>A0AC59ZVG0_RANTA</name>
<gene>
    <name evidence="1" type="ORF">MRATA1EN22A_LOCUS23599</name>
</gene>
<reference evidence="1" key="2">
    <citation type="submission" date="2025-03" db="EMBL/GenBank/DDBJ databases">
        <authorList>
            <consortium name="ELIXIR-Norway"/>
            <consortium name="Elixir Norway"/>
        </authorList>
    </citation>
    <scope>NUCLEOTIDE SEQUENCE</scope>
</reference>
<organism evidence="1 2">
    <name type="scientific">Rangifer tarandus platyrhynchus</name>
    <name type="common">Svalbard reindeer</name>
    <dbReference type="NCBI Taxonomy" id="3082113"/>
    <lineage>
        <taxon>Eukaryota</taxon>
        <taxon>Metazoa</taxon>
        <taxon>Chordata</taxon>
        <taxon>Craniata</taxon>
        <taxon>Vertebrata</taxon>
        <taxon>Euteleostomi</taxon>
        <taxon>Mammalia</taxon>
        <taxon>Eutheria</taxon>
        <taxon>Laurasiatheria</taxon>
        <taxon>Artiodactyla</taxon>
        <taxon>Ruminantia</taxon>
        <taxon>Pecora</taxon>
        <taxon>Cervidae</taxon>
        <taxon>Odocoileinae</taxon>
        <taxon>Rangifer</taxon>
    </lineage>
</organism>
<accession>A0AC59ZVG0</accession>
<dbReference type="EMBL" id="OX596088">
    <property type="protein sequence ID" value="CAN0517138.1"/>
    <property type="molecule type" value="Genomic_DNA"/>
</dbReference>
<reference evidence="1" key="1">
    <citation type="submission" date="2023-05" db="EMBL/GenBank/DDBJ databases">
        <authorList>
            <consortium name="ELIXIR-Norway"/>
        </authorList>
    </citation>
    <scope>NUCLEOTIDE SEQUENCE</scope>
</reference>
<proteinExistence type="predicted"/>
<evidence type="ECO:0000313" key="1">
    <source>
        <dbReference type="EMBL" id="CAN0517138.1"/>
    </source>
</evidence>
<sequence>MLPAVAFGLDSAAQLHQGVKEARFPWNRCQELHCHERATWVNLAREWPGTLPPSSKPGRVGGLDPCYPRSHPAGGGGLEVGYMRVAPISASSYGLSLRAEPHGV</sequence>
<evidence type="ECO:0000313" key="2">
    <source>
        <dbReference type="Proteomes" id="UP001162501"/>
    </source>
</evidence>
<dbReference type="Proteomes" id="UP001162501">
    <property type="component" value="Chromosome 4"/>
</dbReference>